<reference evidence="1" key="1">
    <citation type="journal article" date="2021" name="Open Biol.">
        <title>Shared evolutionary footprints suggest mitochondrial oxidative damage underlies multiple complex I losses in fungi.</title>
        <authorList>
            <person name="Schikora-Tamarit M.A."/>
            <person name="Marcet-Houben M."/>
            <person name="Nosek J."/>
            <person name="Gabaldon T."/>
        </authorList>
    </citation>
    <scope>NUCLEOTIDE SEQUENCE</scope>
    <source>
        <strain evidence="1">CBS6075</strain>
    </source>
</reference>
<dbReference type="RefSeq" id="XP_046062058.1">
    <property type="nucleotide sequence ID" value="XM_046203814.1"/>
</dbReference>
<evidence type="ECO:0000313" key="2">
    <source>
        <dbReference type="Proteomes" id="UP000769157"/>
    </source>
</evidence>
<protein>
    <submittedName>
        <fullName evidence="1">Uncharacterized protein</fullName>
    </submittedName>
</protein>
<dbReference type="EMBL" id="JAEUBE010000183">
    <property type="protein sequence ID" value="KAH3667246.1"/>
    <property type="molecule type" value="Genomic_DNA"/>
</dbReference>
<reference evidence="1" key="2">
    <citation type="submission" date="2021-01" db="EMBL/GenBank/DDBJ databases">
        <authorList>
            <person name="Schikora-Tamarit M.A."/>
        </authorList>
    </citation>
    <scope>NUCLEOTIDE SEQUENCE</scope>
    <source>
        <strain evidence="1">CBS6075</strain>
    </source>
</reference>
<dbReference type="GeneID" id="70234862"/>
<sequence length="97" mass="11091">MFPKEYRFIFSSESPASSKSRKSKSMLLKFGIKVISACSGPTLFGNLILFCPILHTEIKSPALYCRPNETELMFKFKSWAYSSARLLDEFPKKIKSL</sequence>
<proteinExistence type="predicted"/>
<keyword evidence="2" id="KW-1185">Reference proteome</keyword>
<accession>A0A9P8T5Y5</accession>
<name>A0A9P8T5Y5_9ASCO</name>
<dbReference type="Proteomes" id="UP000769157">
    <property type="component" value="Unassembled WGS sequence"/>
</dbReference>
<comment type="caution">
    <text evidence="1">The sequence shown here is derived from an EMBL/GenBank/DDBJ whole genome shotgun (WGS) entry which is preliminary data.</text>
</comment>
<organism evidence="1 2">
    <name type="scientific">Ogataea philodendri</name>
    <dbReference type="NCBI Taxonomy" id="1378263"/>
    <lineage>
        <taxon>Eukaryota</taxon>
        <taxon>Fungi</taxon>
        <taxon>Dikarya</taxon>
        <taxon>Ascomycota</taxon>
        <taxon>Saccharomycotina</taxon>
        <taxon>Pichiomycetes</taxon>
        <taxon>Pichiales</taxon>
        <taxon>Pichiaceae</taxon>
        <taxon>Ogataea</taxon>
    </lineage>
</organism>
<evidence type="ECO:0000313" key="1">
    <source>
        <dbReference type="EMBL" id="KAH3667246.1"/>
    </source>
</evidence>
<dbReference type="AlphaFoldDB" id="A0A9P8T5Y5"/>
<gene>
    <name evidence="1" type="ORF">OGAPHI_002895</name>
</gene>